<dbReference type="AlphaFoldDB" id="A0AAN8IPE7"/>
<organism evidence="3 4">
    <name type="scientific">Trichostrongylus colubriformis</name>
    <name type="common">Black scour worm</name>
    <dbReference type="NCBI Taxonomy" id="6319"/>
    <lineage>
        <taxon>Eukaryota</taxon>
        <taxon>Metazoa</taxon>
        <taxon>Ecdysozoa</taxon>
        <taxon>Nematoda</taxon>
        <taxon>Chromadorea</taxon>
        <taxon>Rhabditida</taxon>
        <taxon>Rhabditina</taxon>
        <taxon>Rhabditomorpha</taxon>
        <taxon>Strongyloidea</taxon>
        <taxon>Trichostrongylidae</taxon>
        <taxon>Trichostrongylus</taxon>
    </lineage>
</organism>
<reference evidence="3 4" key="1">
    <citation type="submission" date="2019-10" db="EMBL/GenBank/DDBJ databases">
        <title>Assembly and Annotation for the nematode Trichostrongylus colubriformis.</title>
        <authorList>
            <person name="Martin J."/>
        </authorList>
    </citation>
    <scope>NUCLEOTIDE SEQUENCE [LARGE SCALE GENOMIC DNA]</scope>
    <source>
        <strain evidence="3">G859</strain>
        <tissue evidence="3">Whole worm</tissue>
    </source>
</reference>
<keyword evidence="3" id="KW-0378">Hydrolase</keyword>
<sequence>MSEFSSAEFNFGADPEAAKIVLEEMNTRIILVPWENAYLNGAQHEQLVDFESHLKIDTPLAGFLALATNVGHGIMAKHGRQYVYCDEIAVAVAIDEKTIATKTMDLRLGVELSGEMT</sequence>
<feature type="domain" description="Inosine/uridine-preferring nucleoside hydrolase" evidence="2">
    <location>
        <begin position="6"/>
        <end position="116"/>
    </location>
</feature>
<evidence type="ECO:0000313" key="4">
    <source>
        <dbReference type="Proteomes" id="UP001331761"/>
    </source>
</evidence>
<dbReference type="Proteomes" id="UP001331761">
    <property type="component" value="Unassembled WGS sequence"/>
</dbReference>
<dbReference type="InterPro" id="IPR052775">
    <property type="entry name" value="IUN_hydrolase"/>
</dbReference>
<dbReference type="SUPFAM" id="SSF53590">
    <property type="entry name" value="Nucleoside hydrolase"/>
    <property type="match status" value="1"/>
</dbReference>
<dbReference type="Pfam" id="PF01156">
    <property type="entry name" value="IU_nuc_hydro"/>
    <property type="match status" value="1"/>
</dbReference>
<evidence type="ECO:0000259" key="2">
    <source>
        <dbReference type="Pfam" id="PF01156"/>
    </source>
</evidence>
<comment type="similarity">
    <text evidence="1">Belongs to the IUNH family.</text>
</comment>
<feature type="non-terminal residue" evidence="3">
    <location>
        <position position="117"/>
    </location>
</feature>
<proteinExistence type="inferred from homology"/>
<comment type="caution">
    <text evidence="3">The sequence shown here is derived from an EMBL/GenBank/DDBJ whole genome shotgun (WGS) entry which is preliminary data.</text>
</comment>
<evidence type="ECO:0000256" key="1">
    <source>
        <dbReference type="ARBA" id="ARBA00009176"/>
    </source>
</evidence>
<dbReference type="GO" id="GO:0016799">
    <property type="term" value="F:hydrolase activity, hydrolyzing N-glycosyl compounds"/>
    <property type="evidence" value="ECO:0007669"/>
    <property type="project" value="InterPro"/>
</dbReference>
<dbReference type="InterPro" id="IPR001910">
    <property type="entry name" value="Inosine/uridine_hydrolase_dom"/>
</dbReference>
<protein>
    <submittedName>
        <fullName evidence="3">Inosine-uridine preferring nucleoside hydrolase</fullName>
    </submittedName>
</protein>
<gene>
    <name evidence="3" type="ORF">GCK32_019937</name>
</gene>
<keyword evidence="4" id="KW-1185">Reference proteome</keyword>
<evidence type="ECO:0000313" key="3">
    <source>
        <dbReference type="EMBL" id="KAK5981944.1"/>
    </source>
</evidence>
<dbReference type="InterPro" id="IPR036452">
    <property type="entry name" value="Ribo_hydro-like"/>
</dbReference>
<dbReference type="PANTHER" id="PTHR46190:SF1">
    <property type="entry name" value="SI:CH211-201H21.5"/>
    <property type="match status" value="1"/>
</dbReference>
<dbReference type="Gene3D" id="3.90.245.10">
    <property type="entry name" value="Ribonucleoside hydrolase-like"/>
    <property type="match status" value="1"/>
</dbReference>
<name>A0AAN8IPE7_TRICO</name>
<dbReference type="EMBL" id="WIXE01005709">
    <property type="protein sequence ID" value="KAK5981944.1"/>
    <property type="molecule type" value="Genomic_DNA"/>
</dbReference>
<dbReference type="PANTHER" id="PTHR46190">
    <property type="entry name" value="SI:CH211-201H21.5-RELATED"/>
    <property type="match status" value="1"/>
</dbReference>
<accession>A0AAN8IPE7</accession>